<dbReference type="Pfam" id="PF25390">
    <property type="entry name" value="WD40_RLD"/>
    <property type="match status" value="1"/>
</dbReference>
<dbReference type="EMBL" id="CP011125">
    <property type="protein sequence ID" value="AKF11552.1"/>
    <property type="molecule type" value="Genomic_DNA"/>
</dbReference>
<dbReference type="Gene3D" id="2.130.10.30">
    <property type="entry name" value="Regulator of chromosome condensation 1/beta-lactamase-inhibitor protein II"/>
    <property type="match status" value="3"/>
</dbReference>
<organism evidence="6 7">
    <name type="scientific">Sandaracinus amylolyticus</name>
    <dbReference type="NCBI Taxonomy" id="927083"/>
    <lineage>
        <taxon>Bacteria</taxon>
        <taxon>Pseudomonadati</taxon>
        <taxon>Myxococcota</taxon>
        <taxon>Polyangia</taxon>
        <taxon>Polyangiales</taxon>
        <taxon>Sandaracinaceae</taxon>
        <taxon>Sandaracinus</taxon>
    </lineage>
</organism>
<keyword evidence="2" id="KW-0677">Repeat</keyword>
<protein>
    <submittedName>
        <fullName evidence="6">BNR repeat domain protein</fullName>
    </submittedName>
</protein>
<evidence type="ECO:0000259" key="5">
    <source>
        <dbReference type="Pfam" id="PF25390"/>
    </source>
</evidence>
<feature type="domain" description="RCC1-like" evidence="5">
    <location>
        <begin position="456"/>
        <end position="753"/>
    </location>
</feature>
<dbReference type="SUPFAM" id="SSF50985">
    <property type="entry name" value="RCC1/BLIP-II"/>
    <property type="match status" value="2"/>
</dbReference>
<dbReference type="Pfam" id="PF13948">
    <property type="entry name" value="DUF4215"/>
    <property type="match status" value="6"/>
</dbReference>
<dbReference type="InterPro" id="IPR009091">
    <property type="entry name" value="RCC1/BLIP-II"/>
</dbReference>
<evidence type="ECO:0000313" key="6">
    <source>
        <dbReference type="EMBL" id="AKF11552.1"/>
    </source>
</evidence>
<reference evidence="6 7" key="1">
    <citation type="submission" date="2015-03" db="EMBL/GenBank/DDBJ databases">
        <title>Genome assembly of Sandaracinus amylolyticus DSM 53668.</title>
        <authorList>
            <person name="Sharma G."/>
            <person name="Subramanian S."/>
        </authorList>
    </citation>
    <scope>NUCLEOTIDE SEQUENCE [LARGE SCALE GENOMIC DNA]</scope>
    <source>
        <strain evidence="6 7">DSM 53668</strain>
    </source>
</reference>
<dbReference type="NCBIfam" id="TIGR02232">
    <property type="entry name" value="myxo_disulf_rpt"/>
    <property type="match status" value="7"/>
</dbReference>
<dbReference type="PROSITE" id="PS50012">
    <property type="entry name" value="RCC1_3"/>
    <property type="match status" value="11"/>
</dbReference>
<dbReference type="InterPro" id="IPR051210">
    <property type="entry name" value="Ub_ligase/GEF_domain"/>
</dbReference>
<dbReference type="KEGG" id="samy:DB32_008701"/>
<dbReference type="Proteomes" id="UP000034883">
    <property type="component" value="Chromosome"/>
</dbReference>
<gene>
    <name evidence="6" type="ORF">DB32_008701</name>
</gene>
<evidence type="ECO:0000256" key="3">
    <source>
        <dbReference type="ARBA" id="ARBA00023157"/>
    </source>
</evidence>
<dbReference type="PANTHER" id="PTHR22870">
    <property type="entry name" value="REGULATOR OF CHROMOSOME CONDENSATION"/>
    <property type="match status" value="1"/>
</dbReference>
<evidence type="ECO:0000256" key="1">
    <source>
        <dbReference type="ARBA" id="ARBA00022729"/>
    </source>
</evidence>
<dbReference type="PANTHER" id="PTHR22870:SF408">
    <property type="entry name" value="OS09G0560450 PROTEIN"/>
    <property type="match status" value="1"/>
</dbReference>
<dbReference type="AlphaFoldDB" id="A0A0F6WAJ7"/>
<dbReference type="InterPro" id="IPR000408">
    <property type="entry name" value="Reg_chr_condens"/>
</dbReference>
<evidence type="ECO:0000256" key="4">
    <source>
        <dbReference type="SAM" id="MobiDB-lite"/>
    </source>
</evidence>
<dbReference type="STRING" id="927083.DB32_008701"/>
<dbReference type="PRINTS" id="PR00633">
    <property type="entry name" value="RCCNDNSATION"/>
</dbReference>
<dbReference type="InterPro" id="IPR058923">
    <property type="entry name" value="RCC1-like_dom"/>
</dbReference>
<keyword evidence="3" id="KW-1015">Disulfide bond</keyword>
<proteinExistence type="predicted"/>
<keyword evidence="1" id="KW-0732">Signal</keyword>
<name>A0A0F6WAJ7_9BACT</name>
<evidence type="ECO:0000313" key="7">
    <source>
        <dbReference type="Proteomes" id="UP000034883"/>
    </source>
</evidence>
<dbReference type="Pfam" id="PF13540">
    <property type="entry name" value="RCC1_2"/>
    <property type="match status" value="4"/>
</dbReference>
<dbReference type="InterPro" id="IPR011936">
    <property type="entry name" value="Myxo_disulph_rpt"/>
</dbReference>
<sequence>MAVVASTPGCGGGDDDTPTLMDSGMPQRDASGPDAQADIDATPVPGCGDGTRSASEACDDGDLVAGDGCSPTCEVEHGFGCLGSPSVCRSSCGDGEVASDEECDDDDTAPLDGCNGSCGIEAGWSCTGEPSVCIESCGDGAIDPGEQCDDGDVDEGDGCSSACRVEGGWTCSGTPSTCATVCGDGMVVAGEACDDGDTSASDGCSATCEIEAGWSCEGAPSVCAAGCGDGIVAGMEQCDDGDGTAGDGCSPSCRIETGWACSGMPSACTPVCGDGVVAGGEACDDDDADPGDGCSATCTVERGFSCVGVMPSVCASICGDGIVASVESCDDGDLESGDGCDATCATEFAYGCTGEPSACVRIDHALDVALGDRGGCTLTMNGALRCWGDNTRGEVGDGTTAPRFLPVTTMPDLFTQVDFGGQFACALHEDATVWCWGSNAARQQGPGAVGAARLAPGRIGVIETMTMSAVATGQEHACALDEAGDAWCWGDNDNGQLGRGGPDRNDSAAPMVVDLVPAAVALSAGTDHTCVVHDDGHASCWGDDDQGQLGDGGTNTDQSLPVRVLALADVVEIAAGGDHTCARLRDGAVRCWGDNQRGQLGIGMMPDQPTPVAVTLPGPATAITAGTWHTCALVDGGAYCWGDGAAGQIGDGSRLSWRTPRAVTSTGATLTAIDAGATGTCAITSAGARVCWGQGDLAQLGLIAPAQREPAAVSIDASTVATIAGTRPRRHAVWCAASSADGALSCWGNSETGLVLDALASDALVPRAAVAIEDVVELGMGERFACARLDGGAVRCWGDNSQRQLGQGTSVVDSASPLSVMALPAGQAQIAVGGEFACARDAGGVVRCWGDSAQRQVGFDAVTDSGVATPIPGAESAIAIAAGELHACAIVSASGGAGTVRCWGADDQGQHGDGSPGGARHTALDVPELGLATQVALGRAHTCALLVSGRVSCWGDNALGQVGDGGTADRFAPREVVGLTDVAQIAAGWDHTCARRTDGSVWCWGAAVDGQLGAGATTPFVTMPVQLEGVSGATDVAATGTSTCVRDAGGVRCVGFHGFAQLGAGLTLRPLVPTGAPL</sequence>
<feature type="region of interest" description="Disordered" evidence="4">
    <location>
        <begin position="1"/>
        <end position="40"/>
    </location>
</feature>
<evidence type="ECO:0000256" key="2">
    <source>
        <dbReference type="ARBA" id="ARBA00022737"/>
    </source>
</evidence>
<accession>A0A0F6WAJ7</accession>
<keyword evidence="7" id="KW-1185">Reference proteome</keyword>